<organism evidence="1 2">
    <name type="scientific">Cuscuta europaea</name>
    <name type="common">European dodder</name>
    <dbReference type="NCBI Taxonomy" id="41803"/>
    <lineage>
        <taxon>Eukaryota</taxon>
        <taxon>Viridiplantae</taxon>
        <taxon>Streptophyta</taxon>
        <taxon>Embryophyta</taxon>
        <taxon>Tracheophyta</taxon>
        <taxon>Spermatophyta</taxon>
        <taxon>Magnoliopsida</taxon>
        <taxon>eudicotyledons</taxon>
        <taxon>Gunneridae</taxon>
        <taxon>Pentapetalae</taxon>
        <taxon>asterids</taxon>
        <taxon>lamiids</taxon>
        <taxon>Solanales</taxon>
        <taxon>Convolvulaceae</taxon>
        <taxon>Cuscuteae</taxon>
        <taxon>Cuscuta</taxon>
        <taxon>Cuscuta subgen. Cuscuta</taxon>
    </lineage>
</organism>
<reference evidence="1" key="1">
    <citation type="submission" date="2022-07" db="EMBL/GenBank/DDBJ databases">
        <authorList>
            <person name="Macas J."/>
            <person name="Novak P."/>
            <person name="Neumann P."/>
        </authorList>
    </citation>
    <scope>NUCLEOTIDE SEQUENCE</scope>
</reference>
<dbReference type="PANTHER" id="PTHR34046">
    <property type="entry name" value="OS06G0218800 PROTEIN"/>
    <property type="match status" value="1"/>
</dbReference>
<evidence type="ECO:0000313" key="2">
    <source>
        <dbReference type="Proteomes" id="UP001152484"/>
    </source>
</evidence>
<dbReference type="AlphaFoldDB" id="A0A9P0ZQJ1"/>
<evidence type="ECO:0000313" key="1">
    <source>
        <dbReference type="EMBL" id="CAH9110570.1"/>
    </source>
</evidence>
<accession>A0A9P0ZQJ1</accession>
<dbReference type="OrthoDB" id="1101370at2759"/>
<sequence length="142" mass="15200">MEWSKPEAICRRHPDHKQPSGVCSCCLRERLSKISGAVSVSSGTSLSSSPAENCDYYSASSSSASGCGTPRGHRRITSDVAGRFSFLSIGSGGCEGRLKKSRSIAFAARKQGRGRGGGKKNEGFWSKLIKSTGKRTKKVFLH</sequence>
<proteinExistence type="predicted"/>
<dbReference type="Proteomes" id="UP001152484">
    <property type="component" value="Unassembled WGS sequence"/>
</dbReference>
<name>A0A9P0ZQJ1_CUSEU</name>
<keyword evidence="2" id="KW-1185">Reference proteome</keyword>
<dbReference type="EMBL" id="CAMAPE010000053">
    <property type="protein sequence ID" value="CAH9110570.1"/>
    <property type="molecule type" value="Genomic_DNA"/>
</dbReference>
<dbReference type="PANTHER" id="PTHR34046:SF19">
    <property type="entry name" value="RAPIDLY ELICITED PROTEIN, PUTATIVE-RELATED"/>
    <property type="match status" value="1"/>
</dbReference>
<gene>
    <name evidence="1" type="ORF">CEURO_LOCUS18926</name>
</gene>
<comment type="caution">
    <text evidence="1">The sequence shown here is derived from an EMBL/GenBank/DDBJ whole genome shotgun (WGS) entry which is preliminary data.</text>
</comment>
<protein>
    <submittedName>
        <fullName evidence="1">Uncharacterized protein</fullName>
    </submittedName>
</protein>